<evidence type="ECO:0000256" key="1">
    <source>
        <dbReference type="ARBA" id="ARBA00022722"/>
    </source>
</evidence>
<dbReference type="PANTHER" id="PTHR33146">
    <property type="entry name" value="ENDONUCLEASE 4"/>
    <property type="match status" value="1"/>
</dbReference>
<keyword evidence="3" id="KW-0255">Endonuclease</keyword>
<evidence type="ECO:0000256" key="4">
    <source>
        <dbReference type="ARBA" id="ARBA00022801"/>
    </source>
</evidence>
<protein>
    <submittedName>
        <fullName evidence="7">Putative S1/P1 Nuclease</fullName>
    </submittedName>
</protein>
<dbReference type="InterPro" id="IPR008947">
    <property type="entry name" value="PLipase_C/P1_nuclease_dom_sf"/>
</dbReference>
<dbReference type="EMBL" id="AJJU01000004">
    <property type="protein sequence ID" value="EID75600.1"/>
    <property type="molecule type" value="Genomic_DNA"/>
</dbReference>
<evidence type="ECO:0000256" key="3">
    <source>
        <dbReference type="ARBA" id="ARBA00022759"/>
    </source>
</evidence>
<dbReference type="GO" id="GO:0004519">
    <property type="term" value="F:endonuclease activity"/>
    <property type="evidence" value="ECO:0007669"/>
    <property type="project" value="UniProtKB-KW"/>
</dbReference>
<dbReference type="AlphaFoldDB" id="I0WGT4"/>
<dbReference type="SUPFAM" id="SSF48537">
    <property type="entry name" value="Phospholipase C/P1 nuclease"/>
    <property type="match status" value="1"/>
</dbReference>
<comment type="caution">
    <text evidence="7">The sequence shown here is derived from an EMBL/GenBank/DDBJ whole genome shotgun (WGS) entry which is preliminary data.</text>
</comment>
<keyword evidence="2" id="KW-0479">Metal-binding</keyword>
<dbReference type="eggNOG" id="ENOG502Z82C">
    <property type="taxonomic scope" value="Bacteria"/>
</dbReference>
<dbReference type="Pfam" id="PF02265">
    <property type="entry name" value="S1-P1_nuclease"/>
    <property type="match status" value="1"/>
</dbReference>
<evidence type="ECO:0000256" key="2">
    <source>
        <dbReference type="ARBA" id="ARBA00022723"/>
    </source>
</evidence>
<dbReference type="PATRIC" id="fig|946077.3.peg.1073"/>
<accession>I0WGT4</accession>
<evidence type="ECO:0000313" key="7">
    <source>
        <dbReference type="EMBL" id="EID75600.1"/>
    </source>
</evidence>
<keyword evidence="5" id="KW-1015">Disulfide bond</keyword>
<dbReference type="Proteomes" id="UP000005938">
    <property type="component" value="Unassembled WGS sequence"/>
</dbReference>
<dbReference type="PANTHER" id="PTHR33146:SF26">
    <property type="entry name" value="ENDONUCLEASE 4"/>
    <property type="match status" value="1"/>
</dbReference>
<dbReference type="InterPro" id="IPR003154">
    <property type="entry name" value="S1/P1nuclease"/>
</dbReference>
<reference evidence="7 8" key="1">
    <citation type="journal article" date="2012" name="J. Bacteriol.">
        <title>Genome Sequence of the Halotolerant Bacterium Imtechella halotolerans K1T.</title>
        <authorList>
            <person name="Kumar S."/>
            <person name="Vikram S."/>
            <person name="Subramanian S."/>
            <person name="Raghava G.P."/>
            <person name="Pinnaka A.K."/>
        </authorList>
    </citation>
    <scope>NUCLEOTIDE SEQUENCE [LARGE SCALE GENOMIC DNA]</scope>
    <source>
        <strain evidence="7 8">K1</strain>
    </source>
</reference>
<dbReference type="CDD" id="cd11010">
    <property type="entry name" value="S1-P1_nuclease"/>
    <property type="match status" value="1"/>
</dbReference>
<evidence type="ECO:0000256" key="5">
    <source>
        <dbReference type="ARBA" id="ARBA00023157"/>
    </source>
</evidence>
<sequence length="256" mass="29211">MKKILFVLFIASQAMQANSFFWGKTGHRVVGEVASQYLTPKAKKEINKLLDGQSLALVANFADDIKSDKRFREVDPWHYVNMSLDKHYGEETVNDKGDIYTAIEKCLVVLRDDKASKDDRAFYLKLLVHFIGDLHQPLHVGRSEDKGGNDIQVQWFNSGTNLHAVWDSRMIDSFGMSYTEMKENMPVLSKKEVKAVQEGTVLDWMHESQALAKEVYGSAQIGEKLGYQYMYAYFNTANVQLQRGGIRLAKVLNELF</sequence>
<dbReference type="Gene3D" id="1.10.575.10">
    <property type="entry name" value="P1 Nuclease"/>
    <property type="match status" value="1"/>
</dbReference>
<keyword evidence="4" id="KW-0378">Hydrolase</keyword>
<organism evidence="7 8">
    <name type="scientific">Imtechella halotolerans K1</name>
    <dbReference type="NCBI Taxonomy" id="946077"/>
    <lineage>
        <taxon>Bacteria</taxon>
        <taxon>Pseudomonadati</taxon>
        <taxon>Bacteroidota</taxon>
        <taxon>Flavobacteriia</taxon>
        <taxon>Flavobacteriales</taxon>
        <taxon>Flavobacteriaceae</taxon>
        <taxon>Imtechella</taxon>
    </lineage>
</organism>
<keyword evidence="1" id="KW-0540">Nuclease</keyword>
<dbReference type="RefSeq" id="WP_008238165.1">
    <property type="nucleotide sequence ID" value="NZ_AJJU01000004.1"/>
</dbReference>
<evidence type="ECO:0000256" key="6">
    <source>
        <dbReference type="ARBA" id="ARBA00023180"/>
    </source>
</evidence>
<dbReference type="GO" id="GO:0003676">
    <property type="term" value="F:nucleic acid binding"/>
    <property type="evidence" value="ECO:0007669"/>
    <property type="project" value="InterPro"/>
</dbReference>
<keyword evidence="6" id="KW-0325">Glycoprotein</keyword>
<name>I0WGT4_9FLAO</name>
<dbReference type="GO" id="GO:0016788">
    <property type="term" value="F:hydrolase activity, acting on ester bonds"/>
    <property type="evidence" value="ECO:0007669"/>
    <property type="project" value="InterPro"/>
</dbReference>
<dbReference type="STRING" id="946077.W5A_05278"/>
<evidence type="ECO:0000313" key="8">
    <source>
        <dbReference type="Proteomes" id="UP000005938"/>
    </source>
</evidence>
<dbReference type="OrthoDB" id="267579at2"/>
<keyword evidence="8" id="KW-1185">Reference proteome</keyword>
<dbReference type="GO" id="GO:0046872">
    <property type="term" value="F:metal ion binding"/>
    <property type="evidence" value="ECO:0007669"/>
    <property type="project" value="UniProtKB-KW"/>
</dbReference>
<dbReference type="GO" id="GO:0006308">
    <property type="term" value="P:DNA catabolic process"/>
    <property type="evidence" value="ECO:0007669"/>
    <property type="project" value="InterPro"/>
</dbReference>
<proteinExistence type="predicted"/>
<gene>
    <name evidence="7" type="ORF">W5A_05278</name>
</gene>